<dbReference type="AlphaFoldDB" id="W9UW16"/>
<name>W9UW16_9GAMM</name>
<keyword evidence="1" id="KW-0472">Membrane</keyword>
<dbReference type="EMBL" id="AONB01000006">
    <property type="protein sequence ID" value="EXJ11428.1"/>
    <property type="molecule type" value="Genomic_DNA"/>
</dbReference>
<dbReference type="InterPro" id="IPR045590">
    <property type="entry name" value="DUF6463"/>
</dbReference>
<gene>
    <name evidence="2" type="ORF">D791_01560</name>
</gene>
<proteinExistence type="predicted"/>
<dbReference type="RefSeq" id="WP_036509695.1">
    <property type="nucleotide sequence ID" value="NZ_AONB01000006.1"/>
</dbReference>
<keyword evidence="1" id="KW-0812">Transmembrane</keyword>
<dbReference type="Proteomes" id="UP000019464">
    <property type="component" value="Unassembled WGS sequence"/>
</dbReference>
<keyword evidence="1" id="KW-1133">Transmembrane helix</keyword>
<feature type="transmembrane region" description="Helical" evidence="1">
    <location>
        <begin position="96"/>
        <end position="119"/>
    </location>
</feature>
<reference evidence="3" key="1">
    <citation type="submission" date="2012-11" db="EMBL/GenBank/DDBJ databases">
        <authorList>
            <person name="Singh A."/>
            <person name="Pinnaka A.K."/>
            <person name="Vaidya B."/>
        </authorList>
    </citation>
    <scope>NUCLEOTIDE SEQUENCE [LARGE SCALE GENOMIC DNA]</scope>
    <source>
        <strain evidence="3">AK23</strain>
    </source>
</reference>
<organism evidence="2 3">
    <name type="scientific">Nitrincola nitratireducens</name>
    <dbReference type="NCBI Taxonomy" id="1229521"/>
    <lineage>
        <taxon>Bacteria</taxon>
        <taxon>Pseudomonadati</taxon>
        <taxon>Pseudomonadota</taxon>
        <taxon>Gammaproteobacteria</taxon>
        <taxon>Oceanospirillales</taxon>
        <taxon>Oceanospirillaceae</taxon>
        <taxon>Nitrincola</taxon>
    </lineage>
</organism>
<protein>
    <submittedName>
        <fullName evidence="2">Uncharacterized protein</fullName>
    </submittedName>
</protein>
<dbReference type="OrthoDB" id="1034758at2"/>
<dbReference type="Pfam" id="PF20064">
    <property type="entry name" value="DUF6463"/>
    <property type="match status" value="1"/>
</dbReference>
<evidence type="ECO:0000313" key="2">
    <source>
        <dbReference type="EMBL" id="EXJ11428.1"/>
    </source>
</evidence>
<evidence type="ECO:0000313" key="3">
    <source>
        <dbReference type="Proteomes" id="UP000019464"/>
    </source>
</evidence>
<accession>W9UW16</accession>
<reference evidence="2 3" key="2">
    <citation type="journal article" date="2015" name="Syst. Appl. Microbiol.">
        <title>Nitrincola nitratireducens sp. nov. isolated from a haloalkaline crater lake.</title>
        <authorList>
            <person name="Singh A."/>
            <person name="Vaidya B."/>
            <person name="Tanuku N.R."/>
            <person name="Pinnaka A.K."/>
        </authorList>
    </citation>
    <scope>NUCLEOTIDE SEQUENCE [LARGE SCALE GENOMIC DNA]</scope>
    <source>
        <strain evidence="2 3">AK23</strain>
    </source>
</reference>
<feature type="transmembrane region" description="Helical" evidence="1">
    <location>
        <begin position="6"/>
        <end position="34"/>
    </location>
</feature>
<evidence type="ECO:0000256" key="1">
    <source>
        <dbReference type="SAM" id="Phobius"/>
    </source>
</evidence>
<feature type="transmembrane region" description="Helical" evidence="1">
    <location>
        <begin position="55"/>
        <end position="76"/>
    </location>
</feature>
<dbReference type="STRING" id="1229521.D791_01560"/>
<comment type="caution">
    <text evidence="2">The sequence shown here is derived from an EMBL/GenBank/DDBJ whole genome shotgun (WGS) entry which is preliminary data.</text>
</comment>
<sequence>MKLYEISGWLLVGIGMVHNALGVVMGWPYLVEIVQAGVWNSIQPDGELMFSRSTMLWFLLVGCFWWLLGGLMQAWLQTVPTSLPRWLGWGLMTAGLVVGILLPISGAWLFIPLGLLVVYGAPLARQDV</sequence>
<keyword evidence="3" id="KW-1185">Reference proteome</keyword>